<keyword evidence="11 13" id="KW-0472">Membrane</keyword>
<evidence type="ECO:0000256" key="5">
    <source>
        <dbReference type="ARBA" id="ARBA00022448"/>
    </source>
</evidence>
<protein>
    <recommendedName>
        <fullName evidence="4">Probable multidrug resistance protein NorM</fullName>
    </recommendedName>
    <alternativeName>
        <fullName evidence="12">Multidrug-efflux transporter</fullName>
    </alternativeName>
</protein>
<evidence type="ECO:0000256" key="7">
    <source>
        <dbReference type="ARBA" id="ARBA00022475"/>
    </source>
</evidence>
<dbReference type="AlphaFoldDB" id="A0A544QWU0"/>
<keyword evidence="10" id="KW-0406">Ion transport</keyword>
<feature type="transmembrane region" description="Helical" evidence="13">
    <location>
        <begin position="14"/>
        <end position="31"/>
    </location>
</feature>
<keyword evidence="15" id="KW-1185">Reference proteome</keyword>
<dbReference type="GO" id="GO:0042910">
    <property type="term" value="F:xenobiotic transmembrane transporter activity"/>
    <property type="evidence" value="ECO:0007669"/>
    <property type="project" value="InterPro"/>
</dbReference>
<organism evidence="14 15">
    <name type="scientific">Peptacetobacter hominis</name>
    <dbReference type="NCBI Taxonomy" id="2743610"/>
    <lineage>
        <taxon>Bacteria</taxon>
        <taxon>Bacillati</taxon>
        <taxon>Bacillota</taxon>
        <taxon>Clostridia</taxon>
        <taxon>Peptostreptococcales</taxon>
        <taxon>Peptostreptococcaceae</taxon>
        <taxon>Peptacetobacter</taxon>
    </lineage>
</organism>
<dbReference type="PANTHER" id="PTHR43298">
    <property type="entry name" value="MULTIDRUG RESISTANCE PROTEIN NORM-RELATED"/>
    <property type="match status" value="1"/>
</dbReference>
<comment type="similarity">
    <text evidence="3">Belongs to the multi antimicrobial extrusion (MATE) (TC 2.A.66.1) family.</text>
</comment>
<feature type="transmembrane region" description="Helical" evidence="13">
    <location>
        <begin position="137"/>
        <end position="158"/>
    </location>
</feature>
<dbReference type="Pfam" id="PF01554">
    <property type="entry name" value="MatE"/>
    <property type="match status" value="2"/>
</dbReference>
<evidence type="ECO:0000256" key="4">
    <source>
        <dbReference type="ARBA" id="ARBA00020268"/>
    </source>
</evidence>
<evidence type="ECO:0000256" key="9">
    <source>
        <dbReference type="ARBA" id="ARBA00022989"/>
    </source>
</evidence>
<feature type="transmembrane region" description="Helical" evidence="13">
    <location>
        <begin position="62"/>
        <end position="84"/>
    </location>
</feature>
<dbReference type="CDD" id="cd13134">
    <property type="entry name" value="MATE_like_8"/>
    <property type="match status" value="1"/>
</dbReference>
<feature type="transmembrane region" description="Helical" evidence="13">
    <location>
        <begin position="170"/>
        <end position="188"/>
    </location>
</feature>
<dbReference type="GO" id="GO:0006811">
    <property type="term" value="P:monoatomic ion transport"/>
    <property type="evidence" value="ECO:0007669"/>
    <property type="project" value="UniProtKB-KW"/>
</dbReference>
<evidence type="ECO:0000313" key="14">
    <source>
        <dbReference type="EMBL" id="TQQ85134.1"/>
    </source>
</evidence>
<dbReference type="GO" id="GO:0005886">
    <property type="term" value="C:plasma membrane"/>
    <property type="evidence" value="ECO:0007669"/>
    <property type="project" value="UniProtKB-SubCell"/>
</dbReference>
<evidence type="ECO:0000256" key="6">
    <source>
        <dbReference type="ARBA" id="ARBA00022449"/>
    </source>
</evidence>
<keyword evidence="9 13" id="KW-1133">Transmembrane helix</keyword>
<evidence type="ECO:0000256" key="12">
    <source>
        <dbReference type="ARBA" id="ARBA00031636"/>
    </source>
</evidence>
<dbReference type="NCBIfam" id="TIGR00797">
    <property type="entry name" value="matE"/>
    <property type="match status" value="1"/>
</dbReference>
<feature type="transmembrane region" description="Helical" evidence="13">
    <location>
        <begin position="96"/>
        <end position="117"/>
    </location>
</feature>
<dbReference type="Proteomes" id="UP000317863">
    <property type="component" value="Unassembled WGS sequence"/>
</dbReference>
<feature type="transmembrane region" description="Helical" evidence="13">
    <location>
        <begin position="396"/>
        <end position="416"/>
    </location>
</feature>
<sequence length="458" mass="49975">MTGLFAFNDENKRFYSILLSLCIPIVIQNLISTSVNIIDTVMISSLGEVSVASVGIANQYFFLFNMCLSGILGGSGMFISQFLGKDDKTNIKKVTALSILLGLLISMPFFLIALISPESVIHIFSHDAEVVRQCREYLNVIVWCYPMIAVSIGFGVCSRSIKNPALGMKCSAIAIIVNVFFNYSLILGNFGFPELGVRGAAIATVIARSVEVVLMVGYVYIYKKDYLLKFGFRHFRLMDKGFISAYYSKSMPVFLNDALWAIATVCYSVAYAMAGTSAIAASQIATTTSNFFIITAVCLAIGSSIMLGNELGSNHIDRALEYAKKLGILVAIAGFVMGMLLIAAIPVLLVIFNVTPHLEPDIRKIFTIMGIMMALRSFNTFIIVGALRSGGDTKAALIIEMGSMWFVSVPLTFAAAYLGAPIYLIVMCSFAEEIVKVVFGLPRALSKKWARNIVKDIN</sequence>
<dbReference type="InterPro" id="IPR050222">
    <property type="entry name" value="MATE_MdtK"/>
</dbReference>
<proteinExistence type="inferred from homology"/>
<dbReference type="RefSeq" id="WP_142535491.1">
    <property type="nucleotide sequence ID" value="NZ_SGJB01000004.1"/>
</dbReference>
<dbReference type="PANTHER" id="PTHR43298:SF2">
    <property type="entry name" value="FMN_FAD EXPORTER YEEO-RELATED"/>
    <property type="match status" value="1"/>
</dbReference>
<accession>A0A544QWU0</accession>
<dbReference type="PIRSF" id="PIRSF006603">
    <property type="entry name" value="DinF"/>
    <property type="match status" value="1"/>
</dbReference>
<comment type="caution">
    <text evidence="14">The sequence shown here is derived from an EMBL/GenBank/DDBJ whole genome shotgun (WGS) entry which is preliminary data.</text>
</comment>
<feature type="transmembrane region" description="Helical" evidence="13">
    <location>
        <begin position="258"/>
        <end position="285"/>
    </location>
</feature>
<keyword evidence="5" id="KW-0813">Transport</keyword>
<evidence type="ECO:0000313" key="15">
    <source>
        <dbReference type="Proteomes" id="UP000317863"/>
    </source>
</evidence>
<evidence type="ECO:0000256" key="11">
    <source>
        <dbReference type="ARBA" id="ARBA00023136"/>
    </source>
</evidence>
<dbReference type="InterPro" id="IPR048279">
    <property type="entry name" value="MdtK-like"/>
</dbReference>
<keyword evidence="7" id="KW-1003">Cell membrane</keyword>
<feature type="transmembrane region" description="Helical" evidence="13">
    <location>
        <begin position="365"/>
        <end position="384"/>
    </location>
</feature>
<evidence type="ECO:0000256" key="8">
    <source>
        <dbReference type="ARBA" id="ARBA00022692"/>
    </source>
</evidence>
<comment type="function">
    <text evidence="1">Multidrug efflux pump.</text>
</comment>
<keyword evidence="6" id="KW-0050">Antiport</keyword>
<evidence type="ECO:0000256" key="1">
    <source>
        <dbReference type="ARBA" id="ARBA00003408"/>
    </source>
</evidence>
<evidence type="ECO:0000256" key="10">
    <source>
        <dbReference type="ARBA" id="ARBA00023065"/>
    </source>
</evidence>
<dbReference type="EMBL" id="SGJB01000004">
    <property type="protein sequence ID" value="TQQ85134.1"/>
    <property type="molecule type" value="Genomic_DNA"/>
</dbReference>
<dbReference type="InterPro" id="IPR002528">
    <property type="entry name" value="MATE_fam"/>
</dbReference>
<feature type="transmembrane region" description="Helical" evidence="13">
    <location>
        <begin position="328"/>
        <end position="353"/>
    </location>
</feature>
<gene>
    <name evidence="14" type="ORF">EXD82_03295</name>
</gene>
<feature type="transmembrane region" description="Helical" evidence="13">
    <location>
        <begin position="200"/>
        <end position="221"/>
    </location>
</feature>
<dbReference type="GO" id="GO:0015297">
    <property type="term" value="F:antiporter activity"/>
    <property type="evidence" value="ECO:0007669"/>
    <property type="project" value="UniProtKB-KW"/>
</dbReference>
<keyword evidence="8 13" id="KW-0812">Transmembrane</keyword>
<feature type="transmembrane region" description="Helical" evidence="13">
    <location>
        <begin position="291"/>
        <end position="308"/>
    </location>
</feature>
<evidence type="ECO:0000256" key="3">
    <source>
        <dbReference type="ARBA" id="ARBA00010199"/>
    </source>
</evidence>
<dbReference type="OrthoDB" id="9780160at2"/>
<reference evidence="14 15" key="1">
    <citation type="submission" date="2019-02" db="EMBL/GenBank/DDBJ databases">
        <title>Peptostreptococcaceae bacterium ZHW00191 nov., a new bacterium isolated from the human gut.</title>
        <authorList>
            <person name="Zhou H.-W."/>
            <person name="Chen X.-J."/>
        </authorList>
    </citation>
    <scope>NUCLEOTIDE SEQUENCE [LARGE SCALE GENOMIC DNA]</scope>
    <source>
        <strain evidence="14 15">ZHW00191</strain>
    </source>
</reference>
<evidence type="ECO:0000256" key="2">
    <source>
        <dbReference type="ARBA" id="ARBA00004651"/>
    </source>
</evidence>
<comment type="subcellular location">
    <subcellularLocation>
        <location evidence="2">Cell membrane</location>
        <topology evidence="2">Multi-pass membrane protein</topology>
    </subcellularLocation>
</comment>
<evidence type="ECO:0000256" key="13">
    <source>
        <dbReference type="SAM" id="Phobius"/>
    </source>
</evidence>
<name>A0A544QWU0_9FIRM</name>